<dbReference type="GeneID" id="27333826"/>
<feature type="compositionally biased region" description="Basic and acidic residues" evidence="3">
    <location>
        <begin position="814"/>
        <end position="828"/>
    </location>
</feature>
<feature type="compositionally biased region" description="Basic and acidic residues" evidence="3">
    <location>
        <begin position="537"/>
        <end position="552"/>
    </location>
</feature>
<dbReference type="EMBL" id="KN847496">
    <property type="protein sequence ID" value="KIW13962.1"/>
    <property type="molecule type" value="Genomic_DNA"/>
</dbReference>
<gene>
    <name evidence="6" type="ORF">PV08_06743</name>
</gene>
<dbReference type="PANTHER" id="PTHR22880">
    <property type="entry name" value="FALZ-RELATED BROMODOMAIN-CONTAINING PROTEINS"/>
    <property type="match status" value="1"/>
</dbReference>
<evidence type="ECO:0000256" key="2">
    <source>
        <dbReference type="PROSITE-ProRule" id="PRU00035"/>
    </source>
</evidence>
<dbReference type="VEuPathDB" id="FungiDB:PV08_06743"/>
<dbReference type="Gene3D" id="1.20.1270.220">
    <property type="match status" value="1"/>
</dbReference>
<dbReference type="InterPro" id="IPR027353">
    <property type="entry name" value="NET_dom"/>
</dbReference>
<dbReference type="SMART" id="SM00297">
    <property type="entry name" value="BROMO"/>
    <property type="match status" value="2"/>
</dbReference>
<dbReference type="GO" id="GO:0005634">
    <property type="term" value="C:nucleus"/>
    <property type="evidence" value="ECO:0007669"/>
    <property type="project" value="TreeGrafter"/>
</dbReference>
<dbReference type="Pfam" id="PF00439">
    <property type="entry name" value="Bromodomain"/>
    <property type="match status" value="2"/>
</dbReference>
<dbReference type="InterPro" id="IPR001487">
    <property type="entry name" value="Bromodomain"/>
</dbReference>
<dbReference type="PRINTS" id="PR00503">
    <property type="entry name" value="BROMODOMAIN"/>
</dbReference>
<feature type="domain" description="Bromo" evidence="4">
    <location>
        <begin position="441"/>
        <end position="513"/>
    </location>
</feature>
<protein>
    <recommendedName>
        <fullName evidence="8">Bromo domain-containing protein</fullName>
    </recommendedName>
</protein>
<evidence type="ECO:0000313" key="6">
    <source>
        <dbReference type="EMBL" id="KIW13962.1"/>
    </source>
</evidence>
<feature type="compositionally biased region" description="Basic and acidic residues" evidence="3">
    <location>
        <begin position="940"/>
        <end position="953"/>
    </location>
</feature>
<sequence length="987" mass="106625">MDVEMQMEANGLPAQFGSTSEQTAQEHVVSNLTASMSNSDAPISLPSKPVVIESTSQSESIADSVPQSLPPEAVSEVVSQAVAEPPPATNGTGEVVETSISTIPDSQPQPSPENILSVQPTASESMTDSVVPSSIPTEIQSSASSEQIQSTMDTEIPEPASAPTQPPESDLRTAPHSDALSPEAVAVIEARKHQLDNSADTAPSPPKEDVMDTTTVPESATIAEQQTVAQQPPVTNIGLPSPPAQSPPDAPESVSATLAVEKSSEPVADAQPVPAPPVVLEPQPEPETKLEPQTEPEKPIATEAEIQLVPVAEQPRDPAPTPALPTELLESSAPVPPVPEAAPAPATIDEDHDMIDVLPAKQSRAREDDGPDSERSAKRVKTDESGSQSQEAQFKVPQVPAVTSSPVPNGAPTTTVGPTDGDDTMTAARLAHVKKVISNLKKSNSSAAFRLPVDPVALNIPTYFDIVKQPMDLGTIDSRLKNNKYSSVSALVNDFNQIIVNCVAFNGTEHGITQQARKMESSFKSQMKNLPSASLEEPSKDAKKAAKKHEPTRQQAPRRPSVSTTTTPVAKAASPKPAPATTPAFAPGPDGMPLIRRDSSLADGRPKRAIVPTKRNQEFGGRPKKKKYELQLKFCDEVLKELSSPKNWTANQYFTHPVDPVALNIPTYFQIIKKPMDLSLVRSKLAGNAYERAKDFEEDVRLIFKNCYKFNPEGDLVNSAGHQLEELFNKKWATKDEWIAAREPPSAPESEADEEEEEVEESEDDDDSEDDRAEKIKQLQKQIEEMSKQMGELTQKKVKKSKSPPVKKSKSKASKKEKPAAHKESKDKKEKKKSGPKAKANADRYVTFAEKQYISNGIGMLPEKQMSEALKIIQNSVPSLANTDQNEIELDIEEVPNHALLKLLNFVKRYAGPPPDEPKAEPTDNYAPAATKSKRSKPMNKHEQEAQIEELKGKLGAYAGPVSPNAMPSIEGDSSDDDGDSEESEEE</sequence>
<dbReference type="Pfam" id="PF17035">
    <property type="entry name" value="BET"/>
    <property type="match status" value="1"/>
</dbReference>
<feature type="region of interest" description="Disordered" evidence="3">
    <location>
        <begin position="54"/>
        <end position="422"/>
    </location>
</feature>
<dbReference type="GO" id="GO:0000785">
    <property type="term" value="C:chromatin"/>
    <property type="evidence" value="ECO:0007669"/>
    <property type="project" value="TreeGrafter"/>
</dbReference>
<feature type="compositionally biased region" description="Acidic residues" evidence="3">
    <location>
        <begin position="750"/>
        <end position="771"/>
    </location>
</feature>
<evidence type="ECO:0000256" key="1">
    <source>
        <dbReference type="ARBA" id="ARBA00023117"/>
    </source>
</evidence>
<dbReference type="InterPro" id="IPR036427">
    <property type="entry name" value="Bromodomain-like_sf"/>
</dbReference>
<dbReference type="OrthoDB" id="784962at2759"/>
<feature type="compositionally biased region" description="Basic residues" evidence="3">
    <location>
        <begin position="796"/>
        <end position="813"/>
    </location>
</feature>
<feature type="compositionally biased region" description="Low complexity" evidence="3">
    <location>
        <begin position="557"/>
        <end position="587"/>
    </location>
</feature>
<dbReference type="STRING" id="91928.A0A0D1ZMD1"/>
<feature type="compositionally biased region" description="Low complexity" evidence="3">
    <location>
        <begin position="138"/>
        <end position="150"/>
    </location>
</feature>
<feature type="compositionally biased region" description="Low complexity" evidence="3">
    <location>
        <begin position="324"/>
        <end position="333"/>
    </location>
</feature>
<feature type="compositionally biased region" description="Basic and acidic residues" evidence="3">
    <location>
        <begin position="364"/>
        <end position="384"/>
    </location>
</feature>
<feature type="region of interest" description="Disordered" evidence="3">
    <location>
        <begin position="1"/>
        <end position="27"/>
    </location>
</feature>
<evidence type="ECO:0000256" key="3">
    <source>
        <dbReference type="SAM" id="MobiDB-lite"/>
    </source>
</evidence>
<feature type="region of interest" description="Disordered" evidence="3">
    <location>
        <begin position="910"/>
        <end position="987"/>
    </location>
</feature>
<feature type="compositionally biased region" description="Basic and acidic residues" evidence="3">
    <location>
        <begin position="286"/>
        <end position="300"/>
    </location>
</feature>
<dbReference type="PROSITE" id="PS00633">
    <property type="entry name" value="BROMODOMAIN_1"/>
    <property type="match status" value="2"/>
</dbReference>
<feature type="compositionally biased region" description="Polar residues" evidence="3">
    <location>
        <begin position="212"/>
        <end position="234"/>
    </location>
</feature>
<feature type="region of interest" description="Disordered" evidence="3">
    <location>
        <begin position="516"/>
        <end position="604"/>
    </location>
</feature>
<feature type="compositionally biased region" description="Basic and acidic residues" evidence="3">
    <location>
        <begin position="595"/>
        <end position="604"/>
    </location>
</feature>
<dbReference type="PANTHER" id="PTHR22880:SF225">
    <property type="entry name" value="BROMODOMAIN-CONTAINING PROTEIN BET-1-RELATED"/>
    <property type="match status" value="1"/>
</dbReference>
<evidence type="ECO:0008006" key="8">
    <source>
        <dbReference type="Google" id="ProtNLM"/>
    </source>
</evidence>
<evidence type="ECO:0000259" key="4">
    <source>
        <dbReference type="PROSITE" id="PS50014"/>
    </source>
</evidence>
<feature type="compositionally biased region" description="Acidic residues" evidence="3">
    <location>
        <begin position="973"/>
        <end position="987"/>
    </location>
</feature>
<feature type="compositionally biased region" description="Polar residues" evidence="3">
    <location>
        <begin position="54"/>
        <end position="67"/>
    </location>
</feature>
<dbReference type="InterPro" id="IPR018359">
    <property type="entry name" value="Bromodomain_CS"/>
</dbReference>
<keyword evidence="1 2" id="KW-0103">Bromodomain</keyword>
<evidence type="ECO:0000259" key="5">
    <source>
        <dbReference type="PROSITE" id="PS51525"/>
    </source>
</evidence>
<name>A0A0D1ZMD1_9EURO</name>
<reference evidence="6 7" key="1">
    <citation type="submission" date="2015-01" db="EMBL/GenBank/DDBJ databases">
        <title>The Genome Sequence of Exophiala spinifera CBS89968.</title>
        <authorList>
            <consortium name="The Broad Institute Genomics Platform"/>
            <person name="Cuomo C."/>
            <person name="de Hoog S."/>
            <person name="Gorbushina A."/>
            <person name="Stielow B."/>
            <person name="Teixiera M."/>
            <person name="Abouelleil A."/>
            <person name="Chapman S.B."/>
            <person name="Priest M."/>
            <person name="Young S.K."/>
            <person name="Wortman J."/>
            <person name="Nusbaum C."/>
            <person name="Birren B."/>
        </authorList>
    </citation>
    <scope>NUCLEOTIDE SEQUENCE [LARGE SCALE GENOMIC DNA]</scope>
    <source>
        <strain evidence="6 7">CBS 89968</strain>
    </source>
</reference>
<feature type="compositionally biased region" description="Low complexity" evidence="3">
    <location>
        <begin position="72"/>
        <end position="83"/>
    </location>
</feature>
<feature type="compositionally biased region" description="Pro residues" evidence="3">
    <location>
        <begin position="240"/>
        <end position="250"/>
    </location>
</feature>
<dbReference type="AlphaFoldDB" id="A0A0D1ZMD1"/>
<dbReference type="PROSITE" id="PS50014">
    <property type="entry name" value="BROMODOMAIN_2"/>
    <property type="match status" value="2"/>
</dbReference>
<dbReference type="GO" id="GO:0006355">
    <property type="term" value="P:regulation of DNA-templated transcription"/>
    <property type="evidence" value="ECO:0007669"/>
    <property type="project" value="TreeGrafter"/>
</dbReference>
<evidence type="ECO:0000313" key="7">
    <source>
        <dbReference type="Proteomes" id="UP000053328"/>
    </source>
</evidence>
<organism evidence="6 7">
    <name type="scientific">Exophiala spinifera</name>
    <dbReference type="NCBI Taxonomy" id="91928"/>
    <lineage>
        <taxon>Eukaryota</taxon>
        <taxon>Fungi</taxon>
        <taxon>Dikarya</taxon>
        <taxon>Ascomycota</taxon>
        <taxon>Pezizomycotina</taxon>
        <taxon>Eurotiomycetes</taxon>
        <taxon>Chaetothyriomycetidae</taxon>
        <taxon>Chaetothyriales</taxon>
        <taxon>Herpotrichiellaceae</taxon>
        <taxon>Exophiala</taxon>
    </lineage>
</organism>
<feature type="compositionally biased region" description="Polar residues" evidence="3">
    <location>
        <begin position="516"/>
        <end position="532"/>
    </location>
</feature>
<dbReference type="GO" id="GO:0006338">
    <property type="term" value="P:chromatin remodeling"/>
    <property type="evidence" value="ECO:0007669"/>
    <property type="project" value="TreeGrafter"/>
</dbReference>
<feature type="compositionally biased region" description="Pro residues" evidence="3">
    <location>
        <begin position="273"/>
        <end position="285"/>
    </location>
</feature>
<feature type="compositionally biased region" description="Polar residues" evidence="3">
    <location>
        <begin position="16"/>
        <end position="27"/>
    </location>
</feature>
<dbReference type="SUPFAM" id="SSF47370">
    <property type="entry name" value="Bromodomain"/>
    <property type="match status" value="2"/>
</dbReference>
<feature type="region of interest" description="Disordered" evidence="3">
    <location>
        <begin position="788"/>
        <end position="843"/>
    </location>
</feature>
<dbReference type="CDD" id="cd05499">
    <property type="entry name" value="Bromo_BDF1_2_II"/>
    <property type="match status" value="1"/>
</dbReference>
<dbReference type="HOGENOM" id="CLU_001499_2_1_1"/>
<dbReference type="PROSITE" id="PS51525">
    <property type="entry name" value="NET"/>
    <property type="match status" value="1"/>
</dbReference>
<accession>A0A0D1ZMD1</accession>
<feature type="domain" description="NET" evidence="5">
    <location>
        <begin position="836"/>
        <end position="918"/>
    </location>
</feature>
<feature type="region of interest" description="Disordered" evidence="3">
    <location>
        <begin position="742"/>
        <end position="775"/>
    </location>
</feature>
<keyword evidence="7" id="KW-1185">Reference proteome</keyword>
<dbReference type="RefSeq" id="XP_016234178.1">
    <property type="nucleotide sequence ID" value="XM_016381076.1"/>
</dbReference>
<dbReference type="Proteomes" id="UP000053328">
    <property type="component" value="Unassembled WGS sequence"/>
</dbReference>
<feature type="compositionally biased region" description="Polar residues" evidence="3">
    <location>
        <begin position="98"/>
        <end position="137"/>
    </location>
</feature>
<dbReference type="Gene3D" id="1.20.920.10">
    <property type="entry name" value="Bromodomain-like"/>
    <property type="match status" value="2"/>
</dbReference>
<feature type="domain" description="Bromo" evidence="4">
    <location>
        <begin position="646"/>
        <end position="718"/>
    </location>
</feature>
<dbReference type="InterPro" id="IPR038336">
    <property type="entry name" value="NET_sf"/>
</dbReference>
<proteinExistence type="predicted"/>
<dbReference type="InterPro" id="IPR050935">
    <property type="entry name" value="Bromo_chromatin_reader"/>
</dbReference>